<protein>
    <submittedName>
        <fullName evidence="1">Uncharacterized protein</fullName>
    </submittedName>
</protein>
<dbReference type="Proteomes" id="UP001157006">
    <property type="component" value="Chromosome 2"/>
</dbReference>
<evidence type="ECO:0000313" key="2">
    <source>
        <dbReference type="Proteomes" id="UP001157006"/>
    </source>
</evidence>
<accession>A0AAV0ZUD9</accession>
<reference evidence="1 2" key="1">
    <citation type="submission" date="2023-01" db="EMBL/GenBank/DDBJ databases">
        <authorList>
            <person name="Kreplak J."/>
        </authorList>
    </citation>
    <scope>NUCLEOTIDE SEQUENCE [LARGE SCALE GENOMIC DNA]</scope>
</reference>
<sequence length="100" mass="12081">MEWKRSPKMHIQRFSVSSMLYWSCCESNCYIVDESDDENGDERCRSAMKMRKEVKMEIIENDDDNDEEGEVKMEIIENDDDNDEEGERMLQMLRSRSRLW</sequence>
<dbReference type="AlphaFoldDB" id="A0AAV0ZUD9"/>
<gene>
    <name evidence="1" type="ORF">VFH_II231760</name>
</gene>
<proteinExistence type="predicted"/>
<keyword evidence="2" id="KW-1185">Reference proteome</keyword>
<organism evidence="1 2">
    <name type="scientific">Vicia faba</name>
    <name type="common">Broad bean</name>
    <name type="synonym">Faba vulgaris</name>
    <dbReference type="NCBI Taxonomy" id="3906"/>
    <lineage>
        <taxon>Eukaryota</taxon>
        <taxon>Viridiplantae</taxon>
        <taxon>Streptophyta</taxon>
        <taxon>Embryophyta</taxon>
        <taxon>Tracheophyta</taxon>
        <taxon>Spermatophyta</taxon>
        <taxon>Magnoliopsida</taxon>
        <taxon>eudicotyledons</taxon>
        <taxon>Gunneridae</taxon>
        <taxon>Pentapetalae</taxon>
        <taxon>rosids</taxon>
        <taxon>fabids</taxon>
        <taxon>Fabales</taxon>
        <taxon>Fabaceae</taxon>
        <taxon>Papilionoideae</taxon>
        <taxon>50 kb inversion clade</taxon>
        <taxon>NPAAA clade</taxon>
        <taxon>Hologalegina</taxon>
        <taxon>IRL clade</taxon>
        <taxon>Fabeae</taxon>
        <taxon>Vicia</taxon>
    </lineage>
</organism>
<evidence type="ECO:0000313" key="1">
    <source>
        <dbReference type="EMBL" id="CAI8600612.1"/>
    </source>
</evidence>
<name>A0AAV0ZUD9_VICFA</name>
<dbReference type="EMBL" id="OX451737">
    <property type="protein sequence ID" value="CAI8600612.1"/>
    <property type="molecule type" value="Genomic_DNA"/>
</dbReference>